<keyword evidence="1" id="KW-0812">Transmembrane</keyword>
<evidence type="ECO:0000256" key="1">
    <source>
        <dbReference type="SAM" id="Phobius"/>
    </source>
</evidence>
<keyword evidence="1" id="KW-1133">Transmembrane helix</keyword>
<organism evidence="2 3">
    <name type="scientific">Nocardia alba</name>
    <dbReference type="NCBI Taxonomy" id="225051"/>
    <lineage>
        <taxon>Bacteria</taxon>
        <taxon>Bacillati</taxon>
        <taxon>Actinomycetota</taxon>
        <taxon>Actinomycetes</taxon>
        <taxon>Mycobacteriales</taxon>
        <taxon>Nocardiaceae</taxon>
        <taxon>Nocardia</taxon>
    </lineage>
</organism>
<comment type="caution">
    <text evidence="2">The sequence shown here is derived from an EMBL/GenBank/DDBJ whole genome shotgun (WGS) entry which is preliminary data.</text>
</comment>
<name>A0A4R1FGE3_9NOCA</name>
<keyword evidence="1" id="KW-0472">Membrane</keyword>
<feature type="transmembrane region" description="Helical" evidence="1">
    <location>
        <begin position="21"/>
        <end position="40"/>
    </location>
</feature>
<keyword evidence="3" id="KW-1185">Reference proteome</keyword>
<reference evidence="2 3" key="1">
    <citation type="submission" date="2019-03" db="EMBL/GenBank/DDBJ databases">
        <title>Genomic Encyclopedia of Type Strains, Phase IV (KMG-IV): sequencing the most valuable type-strain genomes for metagenomic binning, comparative biology and taxonomic classification.</title>
        <authorList>
            <person name="Goeker M."/>
        </authorList>
    </citation>
    <scope>NUCLEOTIDE SEQUENCE [LARGE SCALE GENOMIC DNA]</scope>
    <source>
        <strain evidence="2 3">DSM 44684</strain>
    </source>
</reference>
<protein>
    <submittedName>
        <fullName evidence="2">Uncharacterized protein</fullName>
    </submittedName>
</protein>
<accession>A0A4R1FGE3</accession>
<proteinExistence type="predicted"/>
<dbReference type="Proteomes" id="UP000294856">
    <property type="component" value="Unassembled WGS sequence"/>
</dbReference>
<dbReference type="STRING" id="1210063.GCA_001612665_05761"/>
<dbReference type="RefSeq" id="WP_067458183.1">
    <property type="nucleotide sequence ID" value="NZ_SMFR01000008.1"/>
</dbReference>
<evidence type="ECO:0000313" key="2">
    <source>
        <dbReference type="EMBL" id="TCJ89891.1"/>
    </source>
</evidence>
<gene>
    <name evidence="2" type="ORF">DFR71_6180</name>
</gene>
<sequence>MTGRNTATRDTWRKVRRVIDTIATYVGPGLLAMGLTHMYVDASLAAFLREQAHARSRGPRSVP</sequence>
<evidence type="ECO:0000313" key="3">
    <source>
        <dbReference type="Proteomes" id="UP000294856"/>
    </source>
</evidence>
<dbReference type="AlphaFoldDB" id="A0A4R1FGE3"/>
<dbReference type="EMBL" id="SMFR01000008">
    <property type="protein sequence ID" value="TCJ89891.1"/>
    <property type="molecule type" value="Genomic_DNA"/>
</dbReference>